<dbReference type="PANTHER" id="PTHR42973">
    <property type="entry name" value="BINDING OXIDOREDUCTASE, PUTATIVE (AFU_ORTHOLOGUE AFUA_1G17690)-RELATED"/>
    <property type="match status" value="1"/>
</dbReference>
<dbReference type="InterPro" id="IPR050416">
    <property type="entry name" value="FAD-linked_Oxidoreductase"/>
</dbReference>
<gene>
    <name evidence="6" type="ORF">EYC84_002092</name>
</gene>
<dbReference type="InterPro" id="IPR006094">
    <property type="entry name" value="Oxid_FAD_bind_N"/>
</dbReference>
<dbReference type="SUPFAM" id="SSF56176">
    <property type="entry name" value="FAD-binding/transporter-associated domain-like"/>
    <property type="match status" value="1"/>
</dbReference>
<keyword evidence="4" id="KW-0560">Oxidoreductase</keyword>
<comment type="similarity">
    <text evidence="1">Belongs to the oxygen-dependent FAD-linked oxidoreductase family.</text>
</comment>
<comment type="caution">
    <text evidence="6">The sequence shown here is derived from an EMBL/GenBank/DDBJ whole genome shotgun (WGS) entry which is preliminary data.</text>
</comment>
<dbReference type="InterPro" id="IPR036318">
    <property type="entry name" value="FAD-bd_PCMH-like_sf"/>
</dbReference>
<dbReference type="InterPro" id="IPR016166">
    <property type="entry name" value="FAD-bd_PCMH"/>
</dbReference>
<dbReference type="AlphaFoldDB" id="A0A5M9JSE6"/>
<accession>A0A5M9JSE6</accession>
<reference evidence="6 7" key="1">
    <citation type="submission" date="2019-06" db="EMBL/GenBank/DDBJ databases">
        <title>Genome Sequence of the Brown Rot Fungal Pathogen Monilinia fructicola.</title>
        <authorList>
            <person name="De Miccolis Angelini R.M."/>
            <person name="Landi L."/>
            <person name="Abate D."/>
            <person name="Pollastro S."/>
            <person name="Romanazzi G."/>
            <person name="Faretra F."/>
        </authorList>
    </citation>
    <scope>NUCLEOTIDE SEQUENCE [LARGE SCALE GENOMIC DNA]</scope>
    <source>
        <strain evidence="6 7">Mfrc123</strain>
    </source>
</reference>
<evidence type="ECO:0000256" key="4">
    <source>
        <dbReference type="ARBA" id="ARBA00023002"/>
    </source>
</evidence>
<dbReference type="PROSITE" id="PS51387">
    <property type="entry name" value="FAD_PCMH"/>
    <property type="match status" value="1"/>
</dbReference>
<evidence type="ECO:0000313" key="7">
    <source>
        <dbReference type="Proteomes" id="UP000322873"/>
    </source>
</evidence>
<dbReference type="EMBL" id="VICG01000005">
    <property type="protein sequence ID" value="KAA8572181.1"/>
    <property type="molecule type" value="Genomic_DNA"/>
</dbReference>
<evidence type="ECO:0000256" key="2">
    <source>
        <dbReference type="ARBA" id="ARBA00022630"/>
    </source>
</evidence>
<evidence type="ECO:0000256" key="3">
    <source>
        <dbReference type="ARBA" id="ARBA00022827"/>
    </source>
</evidence>
<keyword evidence="3" id="KW-0274">FAD</keyword>
<evidence type="ECO:0000256" key="1">
    <source>
        <dbReference type="ARBA" id="ARBA00005466"/>
    </source>
</evidence>
<dbReference type="PANTHER" id="PTHR42973:SF22">
    <property type="entry name" value="FAD-BINDING PCMH-TYPE DOMAIN-CONTAINING PROTEIN-RELATED"/>
    <property type="match status" value="1"/>
</dbReference>
<protein>
    <recommendedName>
        <fullName evidence="5">FAD-binding PCMH-type domain-containing protein</fullName>
    </recommendedName>
</protein>
<evidence type="ECO:0000259" key="5">
    <source>
        <dbReference type="PROSITE" id="PS51387"/>
    </source>
</evidence>
<dbReference type="InterPro" id="IPR016169">
    <property type="entry name" value="FAD-bd_PCMH_sub2"/>
</dbReference>
<dbReference type="Proteomes" id="UP000322873">
    <property type="component" value="Unassembled WGS sequence"/>
</dbReference>
<feature type="domain" description="FAD-binding PCMH-type" evidence="5">
    <location>
        <begin position="30"/>
        <end position="201"/>
    </location>
</feature>
<name>A0A5M9JSE6_MONFR</name>
<dbReference type="Pfam" id="PF01565">
    <property type="entry name" value="FAD_binding_4"/>
    <property type="match status" value="1"/>
</dbReference>
<keyword evidence="7" id="KW-1185">Reference proteome</keyword>
<dbReference type="GO" id="GO:0016491">
    <property type="term" value="F:oxidoreductase activity"/>
    <property type="evidence" value="ECO:0007669"/>
    <property type="project" value="UniProtKB-KW"/>
</dbReference>
<organism evidence="6 7">
    <name type="scientific">Monilinia fructicola</name>
    <name type="common">Brown rot fungus</name>
    <name type="synonym">Ciboria fructicola</name>
    <dbReference type="NCBI Taxonomy" id="38448"/>
    <lineage>
        <taxon>Eukaryota</taxon>
        <taxon>Fungi</taxon>
        <taxon>Dikarya</taxon>
        <taxon>Ascomycota</taxon>
        <taxon>Pezizomycotina</taxon>
        <taxon>Leotiomycetes</taxon>
        <taxon>Helotiales</taxon>
        <taxon>Sclerotiniaceae</taxon>
        <taxon>Monilinia</taxon>
    </lineage>
</organism>
<evidence type="ECO:0000313" key="6">
    <source>
        <dbReference type="EMBL" id="KAA8572181.1"/>
    </source>
</evidence>
<sequence length="362" mass="38890">MIMSELQEAVGCDNESYSSAQSSYFSAQARSSSPACIVSPTTGAEVALILKVLVERKVKFALRGGGHTLNPGAANIEGGVTISLRGLKGVKLKEDEALVSIGGGAKWSEVYPVLNGLGIATSDGRVADVGVGGSTTGGGLSFFSSREGLVCDNVENYEVVLADGSVLNANKSNNQDLWQALKGGSNNFAIVTPFDIRTFPQENFYGGRIIYDISTLDEQLNGFAKLLENFDMYAAIMMSISWDQKRNLYSIFNNLEFTKNDNALVSLKPFLDAKPQYMNPMRISNLTDFAAETGRFAPSGLSWQSVEDDDKVTAAAKKLIADIDEAGKEKGVGSNFRYPKYAAGWQNPIKGYGGKAGNFERG</sequence>
<keyword evidence="2" id="KW-0285">Flavoprotein</keyword>
<proteinExistence type="inferred from homology"/>
<dbReference type="Gene3D" id="3.30.465.10">
    <property type="match status" value="1"/>
</dbReference>
<dbReference type="GO" id="GO:0071949">
    <property type="term" value="F:FAD binding"/>
    <property type="evidence" value="ECO:0007669"/>
    <property type="project" value="InterPro"/>
</dbReference>
<dbReference type="VEuPathDB" id="FungiDB:MFRU_060g00320"/>